<dbReference type="PANTHER" id="PTHR46499:SF1">
    <property type="entry name" value="QUEUINE TRNA-RIBOSYLTRANSFERASE"/>
    <property type="match status" value="1"/>
</dbReference>
<feature type="domain" description="PUA" evidence="4">
    <location>
        <begin position="500"/>
        <end position="567"/>
    </location>
</feature>
<evidence type="ECO:0000313" key="6">
    <source>
        <dbReference type="Proteomes" id="UP000070587"/>
    </source>
</evidence>
<dbReference type="InterPro" id="IPR015947">
    <property type="entry name" value="PUA-like_sf"/>
</dbReference>
<dbReference type="GO" id="GO:0002099">
    <property type="term" value="P:tRNA wobble guanine modification"/>
    <property type="evidence" value="ECO:0007669"/>
    <property type="project" value="TreeGrafter"/>
</dbReference>
<dbReference type="GeneID" id="28490182"/>
<dbReference type="CDD" id="cd21149">
    <property type="entry name" value="PUA_archaeosine_TGT"/>
    <property type="match status" value="1"/>
</dbReference>
<dbReference type="InterPro" id="IPR004521">
    <property type="entry name" value="Uncharacterised_CHP00451"/>
</dbReference>
<proteinExistence type="inferred from homology"/>
<protein>
    <submittedName>
        <fullName evidence="5">RNA-binding protein</fullName>
    </submittedName>
</protein>
<dbReference type="PROSITE" id="PS50890">
    <property type="entry name" value="PUA"/>
    <property type="match status" value="1"/>
</dbReference>
<dbReference type="KEGG" id="pyc:TQ32_00095"/>
<comment type="similarity">
    <text evidence="2">Belongs to the archaeosine synthase type 1 family.</text>
</comment>
<dbReference type="GO" id="GO:0003723">
    <property type="term" value="F:RNA binding"/>
    <property type="evidence" value="ECO:0007669"/>
    <property type="project" value="InterPro"/>
</dbReference>
<dbReference type="STRING" id="1609559.TQ32_00095"/>
<dbReference type="SUPFAM" id="SSF51713">
    <property type="entry name" value="tRNA-guanine transglycosylase"/>
    <property type="match status" value="1"/>
</dbReference>
<dbReference type="SUPFAM" id="SSF88697">
    <property type="entry name" value="PUA domain-like"/>
    <property type="match status" value="1"/>
</dbReference>
<sequence length="568" mass="65510">MEVVKHDGPGRLGVIRLDPPVQTPALAGVDFTLSPFNSFFHPKDFSEYDFNLAPSIPISYYTPDEVIKKALKRLWDVDYSKFNAFYFPALKRDKYHKELFRIIEENEFEAIYIGNSKIMIRDYRGFVKTIRELRERFPNAVLITDLEPFFYPLAVYLGIDAFDVRSLKIYEFEGLGFTQFSPIVWDSPNDPVEFAKNVIKLVKVAIQEGKLRYLVENFLPTAMNAGILRIADRENMDYLEKYTPVHDKTVVFISDHSMTRPEVFRWRSRVLERFKPPQGIDLLLILPCSAKKPYSRSRSHALYRKAMKDALGNKLYRVHELIITSPYGVVPREWEWLAKYDIVVTGHWSEWEVKFAGELLAETLERYPDIPIVAHVEGGYREAVKLAMELTGRDVIFTAGESTTSRESLEKLRKTLAEFDLREVDKAHRRYRFYENVRKVFDFYFGLGAGEAVLPDNAQIVGSKMLRLIVNNSQTGTFQEGVISVTPFGMQRIYDELRAYWVEVDFEIRGDVFSAGVESADDKIRPNDWVGVVRDERIVAVGRAVLSGEEMVRAKKGIAVKVKKRAKG</sequence>
<dbReference type="PANTHER" id="PTHR46499">
    <property type="entry name" value="QUEUINE TRNA-RIBOSYLTRANSFERASE"/>
    <property type="match status" value="1"/>
</dbReference>
<dbReference type="Pfam" id="PF01472">
    <property type="entry name" value="PUA"/>
    <property type="match status" value="1"/>
</dbReference>
<evidence type="ECO:0000256" key="1">
    <source>
        <dbReference type="ARBA" id="ARBA00005030"/>
    </source>
</evidence>
<dbReference type="SUPFAM" id="SSF88802">
    <property type="entry name" value="Pre-PUA domain"/>
    <property type="match status" value="1"/>
</dbReference>
<evidence type="ECO:0000256" key="2">
    <source>
        <dbReference type="ARBA" id="ARBA00008906"/>
    </source>
</evidence>
<dbReference type="InterPro" id="IPR036974">
    <property type="entry name" value="PUA_sf"/>
</dbReference>
<dbReference type="EMBL" id="CP010835">
    <property type="protein sequence ID" value="AMM53065.1"/>
    <property type="molecule type" value="Genomic_DNA"/>
</dbReference>
<dbReference type="InterPro" id="IPR036895">
    <property type="entry name" value="Uracil-DNA_glycosylase-like_sf"/>
</dbReference>
<dbReference type="Gene3D" id="2.30.130.10">
    <property type="entry name" value="PUA domain"/>
    <property type="match status" value="1"/>
</dbReference>
<accession>A0A127B753</accession>
<dbReference type="Pfam" id="PF17884">
    <property type="entry name" value="DUF5591"/>
    <property type="match status" value="1"/>
</dbReference>
<dbReference type="InterPro" id="IPR002478">
    <property type="entry name" value="PUA"/>
</dbReference>
<dbReference type="InterPro" id="IPR036511">
    <property type="entry name" value="TGT-like_sf"/>
</dbReference>
<dbReference type="PATRIC" id="fig|1609559.3.peg.19"/>
<dbReference type="InterPro" id="IPR053418">
    <property type="entry name" value="Archaeosine_synthase_1"/>
</dbReference>
<dbReference type="UniPathway" id="UPA00393"/>
<dbReference type="InterPro" id="IPR050076">
    <property type="entry name" value="ArchSynthase1/Queuine_TRR"/>
</dbReference>
<dbReference type="OrthoDB" id="115061at2157"/>
<dbReference type="Proteomes" id="UP000070587">
    <property type="component" value="Chromosome"/>
</dbReference>
<reference evidence="5 6" key="2">
    <citation type="journal article" date="2016" name="Int. J. Syst. Evol. Microbiol.">
        <title>Pyrococcus kukulkanii sp. nov., a hyperthermophilic, piezophilic archaeon isolated from a deep-sea hydrothermal vent.</title>
        <authorList>
            <person name="Callac N."/>
            <person name="Oger P."/>
            <person name="Lesongeur F."/>
            <person name="Rattray J.E."/>
            <person name="Vannier P."/>
            <person name="Michoud G."/>
            <person name="Beauverger M."/>
            <person name="Gayet N."/>
            <person name="Rouxel O."/>
            <person name="Jebbar M."/>
            <person name="Godfroy A."/>
        </authorList>
    </citation>
    <scope>NUCLEOTIDE SEQUENCE [LARGE SCALE GENOMIC DNA]</scope>
    <source>
        <strain evidence="5 6">NCB100</strain>
    </source>
</reference>
<dbReference type="InterPro" id="IPR040777">
    <property type="entry name" value="DUF5591"/>
</dbReference>
<dbReference type="RefSeq" id="WP_068319880.1">
    <property type="nucleotide sequence ID" value="NZ_CP010835.1"/>
</dbReference>
<keyword evidence="3" id="KW-0819">tRNA processing</keyword>
<dbReference type="SMART" id="SM00359">
    <property type="entry name" value="PUA"/>
    <property type="match status" value="1"/>
</dbReference>
<evidence type="ECO:0000313" key="5">
    <source>
        <dbReference type="EMBL" id="AMM53065.1"/>
    </source>
</evidence>
<reference evidence="6" key="1">
    <citation type="submission" date="2015-02" db="EMBL/GenBank/DDBJ databases">
        <title>Pyrococcus kukulkanii sp. nov., a novel hyperthermophilic archaeon isolated from a deep-sea hydrothermal vent at the Guaymas Basin.</title>
        <authorList>
            <person name="Oger P.M."/>
            <person name="Callac N."/>
            <person name="Jebbar M."/>
            <person name="Godfroy A."/>
        </authorList>
    </citation>
    <scope>NUCLEOTIDE SEQUENCE [LARGE SCALE GENOMIC DNA]</scope>
    <source>
        <strain evidence="6">NCB100</strain>
    </source>
</reference>
<evidence type="ECO:0000256" key="3">
    <source>
        <dbReference type="ARBA" id="ARBA00022694"/>
    </source>
</evidence>
<dbReference type="AlphaFoldDB" id="A0A127B753"/>
<dbReference type="NCBIfam" id="TIGR00451">
    <property type="entry name" value="unchar_dom_2"/>
    <property type="match status" value="1"/>
</dbReference>
<comment type="pathway">
    <text evidence="1">tRNA modification; archaeosine-tRNA biosynthesis.</text>
</comment>
<organism evidence="5 6">
    <name type="scientific">Pyrococcus kukulkanii</name>
    <dbReference type="NCBI Taxonomy" id="1609559"/>
    <lineage>
        <taxon>Archaea</taxon>
        <taxon>Methanobacteriati</taxon>
        <taxon>Methanobacteriota</taxon>
        <taxon>Thermococci</taxon>
        <taxon>Thermococcales</taxon>
        <taxon>Thermococcaceae</taxon>
        <taxon>Pyrococcus</taxon>
    </lineage>
</organism>
<gene>
    <name evidence="5" type="ORF">TQ32_00095</name>
</gene>
<dbReference type="Gene3D" id="3.40.50.10630">
    <property type="entry name" value="Uracil-DNA glycosylase-like"/>
    <property type="match status" value="1"/>
</dbReference>
<dbReference type="GO" id="GO:0005737">
    <property type="term" value="C:cytoplasm"/>
    <property type="evidence" value="ECO:0007669"/>
    <property type="project" value="TreeGrafter"/>
</dbReference>
<dbReference type="NCBIfam" id="NF040592">
    <property type="entry name" value="tRNA_mod_ArcS"/>
    <property type="match status" value="1"/>
</dbReference>
<name>A0A127B753_9EURY</name>
<evidence type="ECO:0000259" key="4">
    <source>
        <dbReference type="SMART" id="SM00359"/>
    </source>
</evidence>
<dbReference type="SUPFAM" id="SSF52141">
    <property type="entry name" value="Uracil-DNA glycosylase-like"/>
    <property type="match status" value="1"/>
</dbReference>